<keyword evidence="5" id="KW-0234">DNA repair</keyword>
<evidence type="ECO:0000256" key="4">
    <source>
        <dbReference type="ARBA" id="ARBA00023125"/>
    </source>
</evidence>
<dbReference type="PANTHER" id="PTHR22980">
    <property type="entry name" value="CORTISTATIN"/>
    <property type="match status" value="1"/>
</dbReference>
<keyword evidence="4" id="KW-0238">DNA-binding</keyword>
<dbReference type="PANTHER" id="PTHR22980:SF0">
    <property type="entry name" value="CENTROMERE PROTEIN S"/>
    <property type="match status" value="1"/>
</dbReference>
<accession>A0AAE1ABS7</accession>
<feature type="region of interest" description="Disordered" evidence="6">
    <location>
        <begin position="100"/>
        <end position="124"/>
    </location>
</feature>
<name>A0AAE1ABS7_9GAST</name>
<evidence type="ECO:0000256" key="3">
    <source>
        <dbReference type="ARBA" id="ARBA00022763"/>
    </source>
</evidence>
<dbReference type="GO" id="GO:0000712">
    <property type="term" value="P:resolution of meiotic recombination intermediates"/>
    <property type="evidence" value="ECO:0007669"/>
    <property type="project" value="TreeGrafter"/>
</dbReference>
<evidence type="ECO:0000313" key="7">
    <source>
        <dbReference type="EMBL" id="KAK3784326.1"/>
    </source>
</evidence>
<evidence type="ECO:0000256" key="1">
    <source>
        <dbReference type="ARBA" id="ARBA00006612"/>
    </source>
</evidence>
<protein>
    <recommendedName>
        <fullName evidence="2">Centromere protein S</fullName>
    </recommendedName>
</protein>
<evidence type="ECO:0000313" key="8">
    <source>
        <dbReference type="Proteomes" id="UP001283361"/>
    </source>
</evidence>
<dbReference type="GO" id="GO:0006281">
    <property type="term" value="P:DNA repair"/>
    <property type="evidence" value="ECO:0007669"/>
    <property type="project" value="UniProtKB-KW"/>
</dbReference>
<proteinExistence type="inferred from homology"/>
<keyword evidence="8" id="KW-1185">Reference proteome</keyword>
<dbReference type="Gene3D" id="1.10.20.10">
    <property type="entry name" value="Histone, subunit A"/>
    <property type="match status" value="1"/>
</dbReference>
<organism evidence="7 8">
    <name type="scientific">Elysia crispata</name>
    <name type="common">lettuce slug</name>
    <dbReference type="NCBI Taxonomy" id="231223"/>
    <lineage>
        <taxon>Eukaryota</taxon>
        <taxon>Metazoa</taxon>
        <taxon>Spiralia</taxon>
        <taxon>Lophotrochozoa</taxon>
        <taxon>Mollusca</taxon>
        <taxon>Gastropoda</taxon>
        <taxon>Heterobranchia</taxon>
        <taxon>Euthyneura</taxon>
        <taxon>Panpulmonata</taxon>
        <taxon>Sacoglossa</taxon>
        <taxon>Placobranchoidea</taxon>
        <taxon>Plakobranchidae</taxon>
        <taxon>Elysia</taxon>
    </lineage>
</organism>
<dbReference type="InterPro" id="IPR009072">
    <property type="entry name" value="Histone-fold"/>
</dbReference>
<dbReference type="Pfam" id="PF15630">
    <property type="entry name" value="CENP-S"/>
    <property type="match status" value="1"/>
</dbReference>
<sequence length="124" mass="14185">MAGADYDQLEKEQQLKAAMYFTIKQISREVQDEMEVSISPQVLATLSESLNQQVQCYALDLENFAKHAKRTNISVDDVRLLARRNPALLQHLNCLIEEQSVQKETSKKSRTKSKTVSKNQDEND</sequence>
<dbReference type="GO" id="GO:0071821">
    <property type="term" value="C:FANCM-MHF complex"/>
    <property type="evidence" value="ECO:0007669"/>
    <property type="project" value="InterPro"/>
</dbReference>
<dbReference type="GO" id="GO:0031297">
    <property type="term" value="P:replication fork processing"/>
    <property type="evidence" value="ECO:0007669"/>
    <property type="project" value="TreeGrafter"/>
</dbReference>
<dbReference type="Proteomes" id="UP001283361">
    <property type="component" value="Unassembled WGS sequence"/>
</dbReference>
<dbReference type="GO" id="GO:0003682">
    <property type="term" value="F:chromatin binding"/>
    <property type="evidence" value="ECO:0007669"/>
    <property type="project" value="TreeGrafter"/>
</dbReference>
<comment type="similarity">
    <text evidence="1">Belongs to the TAF9 family. CENP-S/MHF1 subfamily.</text>
</comment>
<keyword evidence="3" id="KW-0227">DNA damage</keyword>
<evidence type="ECO:0000256" key="2">
    <source>
        <dbReference type="ARBA" id="ARBA00016400"/>
    </source>
</evidence>
<dbReference type="CDD" id="cd22919">
    <property type="entry name" value="HFD_CENP-S"/>
    <property type="match status" value="1"/>
</dbReference>
<evidence type="ECO:0000256" key="6">
    <source>
        <dbReference type="SAM" id="MobiDB-lite"/>
    </source>
</evidence>
<reference evidence="7" key="1">
    <citation type="journal article" date="2023" name="G3 (Bethesda)">
        <title>A reference genome for the long-term kleptoplast-retaining sea slug Elysia crispata morphotype clarki.</title>
        <authorList>
            <person name="Eastman K.E."/>
            <person name="Pendleton A.L."/>
            <person name="Shaikh M.A."/>
            <person name="Suttiyut T."/>
            <person name="Ogas R."/>
            <person name="Tomko P."/>
            <person name="Gavelis G."/>
            <person name="Widhalm J.R."/>
            <person name="Wisecaver J.H."/>
        </authorList>
    </citation>
    <scope>NUCLEOTIDE SEQUENCE</scope>
    <source>
        <strain evidence="7">ECLA1</strain>
    </source>
</reference>
<dbReference type="GO" id="GO:0003677">
    <property type="term" value="F:DNA binding"/>
    <property type="evidence" value="ECO:0007669"/>
    <property type="project" value="UniProtKB-KW"/>
</dbReference>
<evidence type="ECO:0000256" key="5">
    <source>
        <dbReference type="ARBA" id="ARBA00023204"/>
    </source>
</evidence>
<dbReference type="SUPFAM" id="SSF47113">
    <property type="entry name" value="Histone-fold"/>
    <property type="match status" value="1"/>
</dbReference>
<dbReference type="InterPro" id="IPR029003">
    <property type="entry name" value="CENP-S/Mhf1"/>
</dbReference>
<comment type="caution">
    <text evidence="7">The sequence shown here is derived from an EMBL/GenBank/DDBJ whole genome shotgun (WGS) entry which is preliminary data.</text>
</comment>
<dbReference type="EMBL" id="JAWDGP010002280">
    <property type="protein sequence ID" value="KAK3784326.1"/>
    <property type="molecule type" value="Genomic_DNA"/>
</dbReference>
<gene>
    <name evidence="7" type="ORF">RRG08_017900</name>
</gene>
<dbReference type="GO" id="GO:0046982">
    <property type="term" value="F:protein heterodimerization activity"/>
    <property type="evidence" value="ECO:0007669"/>
    <property type="project" value="InterPro"/>
</dbReference>
<dbReference type="AlphaFoldDB" id="A0AAE1ABS7"/>